<proteinExistence type="predicted"/>
<comment type="caution">
    <text evidence="2">The sequence shown here is derived from an EMBL/GenBank/DDBJ whole genome shotgun (WGS) entry which is preliminary data.</text>
</comment>
<dbReference type="AlphaFoldDB" id="A0A0P7AYT3"/>
<dbReference type="PANTHER" id="PTHR38791:SF5">
    <property type="entry name" value="TRANSCRIPTION FACTOR DBAG-RELATED"/>
    <property type="match status" value="1"/>
</dbReference>
<dbReference type="PANTHER" id="PTHR38791">
    <property type="entry name" value="ZN(II)2CYS6 TRANSCRIPTION FACTOR (EUROFUNG)-RELATED-RELATED"/>
    <property type="match status" value="1"/>
</dbReference>
<evidence type="ECO:0000313" key="3">
    <source>
        <dbReference type="Proteomes" id="UP000050424"/>
    </source>
</evidence>
<dbReference type="InterPro" id="IPR021858">
    <property type="entry name" value="Fun_TF"/>
</dbReference>
<evidence type="ECO:0000256" key="1">
    <source>
        <dbReference type="ARBA" id="ARBA00023242"/>
    </source>
</evidence>
<keyword evidence="3" id="KW-1185">Reference proteome</keyword>
<evidence type="ECO:0008006" key="4">
    <source>
        <dbReference type="Google" id="ProtNLM"/>
    </source>
</evidence>
<evidence type="ECO:0000313" key="2">
    <source>
        <dbReference type="EMBL" id="KPM38717.1"/>
    </source>
</evidence>
<dbReference type="Proteomes" id="UP000050424">
    <property type="component" value="Unassembled WGS sequence"/>
</dbReference>
<dbReference type="Pfam" id="PF11951">
    <property type="entry name" value="Fungal_trans_2"/>
    <property type="match status" value="1"/>
</dbReference>
<keyword evidence="1" id="KW-0539">Nucleus</keyword>
<accession>A0A0P7AYT3</accession>
<sequence>MAYYGPCDQRKPGCLKCEKSHAQCPGYRNLHHVLFRDESERIVRKVRQTEQSQLPAVAPDGSVHSGSGIDSPLLSISRPLPQPINDLGASFFFTKYTFNQPPFGEEYHSWLTESYSKNESILRAAIEAVGMAGISNVSYAPNVASRSKELYCKAIRVMNQALSDPAQVTADATLMAVILLGLFETVNFDTWGRYGHWAAHIKGAAALLGLRGKEQFTRCRGGLLYILTRSQILAACAQQHLPVPPVLVKTTHNFQASTIRQQWQLESLASDGSICEISFRLVNLRAVCKACVTDPEAIRKVALDIDAELESWQAGMSQKWRYTTVDVSKPSGNLFEGKRHVYPNLWIAEIWNNWRIMRVLANQIIRQMECYSGVSSYEPESNALAAIQRLSADVCISISSFRDTPRQSTNLLCTVTQLTIHRYPLPHQTALRRVAGRIQPPTPALLCRAAIAAH</sequence>
<reference evidence="2 3" key="1">
    <citation type="submission" date="2015-09" db="EMBL/GenBank/DDBJ databases">
        <title>Draft genome of a European isolate of the apple canker pathogen Neonectria ditissima.</title>
        <authorList>
            <person name="Gomez-Cortecero A."/>
            <person name="Harrison R.J."/>
            <person name="Armitage A.D."/>
        </authorList>
    </citation>
    <scope>NUCLEOTIDE SEQUENCE [LARGE SCALE GENOMIC DNA]</scope>
    <source>
        <strain evidence="2 3">R09/05</strain>
    </source>
</reference>
<organism evidence="2 3">
    <name type="scientific">Neonectria ditissima</name>
    <dbReference type="NCBI Taxonomy" id="78410"/>
    <lineage>
        <taxon>Eukaryota</taxon>
        <taxon>Fungi</taxon>
        <taxon>Dikarya</taxon>
        <taxon>Ascomycota</taxon>
        <taxon>Pezizomycotina</taxon>
        <taxon>Sordariomycetes</taxon>
        <taxon>Hypocreomycetidae</taxon>
        <taxon>Hypocreales</taxon>
        <taxon>Nectriaceae</taxon>
        <taxon>Neonectria</taxon>
    </lineage>
</organism>
<name>A0A0P7AYT3_9HYPO</name>
<dbReference type="OrthoDB" id="4220372at2759"/>
<gene>
    <name evidence="2" type="ORF">AK830_g7849</name>
</gene>
<dbReference type="EMBL" id="LKCW01000126">
    <property type="protein sequence ID" value="KPM38717.1"/>
    <property type="molecule type" value="Genomic_DNA"/>
</dbReference>
<protein>
    <recommendedName>
        <fullName evidence="4">Zn(2)-C6 fungal-type domain-containing protein</fullName>
    </recommendedName>
</protein>
<dbReference type="STRING" id="78410.A0A0P7AYT3"/>
<dbReference type="InterPro" id="IPR053175">
    <property type="entry name" value="DHMBA_Reg_Transcription_Factor"/>
</dbReference>